<dbReference type="CDD" id="cd04688">
    <property type="entry name" value="NUDIX_Hydrolase"/>
    <property type="match status" value="1"/>
</dbReference>
<proteinExistence type="predicted"/>
<dbReference type="PROSITE" id="PS00893">
    <property type="entry name" value="NUDIX_BOX"/>
    <property type="match status" value="1"/>
</dbReference>
<gene>
    <name evidence="3" type="ORF">WMN62_02990</name>
</gene>
<accession>A0ABU8Y6H3</accession>
<dbReference type="InterPro" id="IPR000086">
    <property type="entry name" value="NUDIX_hydrolase_dom"/>
</dbReference>
<dbReference type="Pfam" id="PF00293">
    <property type="entry name" value="NUDIX"/>
    <property type="match status" value="1"/>
</dbReference>
<evidence type="ECO:0000259" key="2">
    <source>
        <dbReference type="PROSITE" id="PS51462"/>
    </source>
</evidence>
<protein>
    <submittedName>
        <fullName evidence="3">NUDIX domain-containing protein</fullName>
    </submittedName>
</protein>
<dbReference type="Proteomes" id="UP001370299">
    <property type="component" value="Unassembled WGS sequence"/>
</dbReference>
<keyword evidence="1" id="KW-0378">Hydrolase</keyword>
<organism evidence="3 4">
    <name type="scientific">Curtobacterium citreum</name>
    <dbReference type="NCBI Taxonomy" id="2036"/>
    <lineage>
        <taxon>Bacteria</taxon>
        <taxon>Bacillati</taxon>
        <taxon>Actinomycetota</taxon>
        <taxon>Actinomycetes</taxon>
        <taxon>Micrococcales</taxon>
        <taxon>Microbacteriaceae</taxon>
        <taxon>Curtobacterium</taxon>
    </lineage>
</organism>
<sequence>MGSIRNISVGLPVKNGHVLLSESFDGVRDLRFHRAVGGGIEFGETAVQVLRREFREELDVALDEVRLLGVLENLFEYEGQPGHEYVHVFAVRLADLDAVPLDAELVVLDEGSPVRWAPVDTDVPVFPDGVLELLAGTVPATQGDHSTR</sequence>
<evidence type="ECO:0000256" key="1">
    <source>
        <dbReference type="ARBA" id="ARBA00022801"/>
    </source>
</evidence>
<evidence type="ECO:0000313" key="3">
    <source>
        <dbReference type="EMBL" id="MEK0170426.1"/>
    </source>
</evidence>
<dbReference type="PROSITE" id="PS51462">
    <property type="entry name" value="NUDIX"/>
    <property type="match status" value="1"/>
</dbReference>
<dbReference type="EMBL" id="JBBLYY010000019">
    <property type="protein sequence ID" value="MEK0170426.1"/>
    <property type="molecule type" value="Genomic_DNA"/>
</dbReference>
<dbReference type="Gene3D" id="3.90.79.10">
    <property type="entry name" value="Nucleoside Triphosphate Pyrophosphohydrolase"/>
    <property type="match status" value="1"/>
</dbReference>
<dbReference type="InterPro" id="IPR020084">
    <property type="entry name" value="NUDIX_hydrolase_CS"/>
</dbReference>
<dbReference type="InterPro" id="IPR015797">
    <property type="entry name" value="NUDIX_hydrolase-like_dom_sf"/>
</dbReference>
<dbReference type="RefSeq" id="WP_340195810.1">
    <property type="nucleotide sequence ID" value="NZ_JBBKAP010000009.1"/>
</dbReference>
<dbReference type="SUPFAM" id="SSF55811">
    <property type="entry name" value="Nudix"/>
    <property type="match status" value="1"/>
</dbReference>
<name>A0ABU8Y6H3_9MICO</name>
<keyword evidence="4" id="KW-1185">Reference proteome</keyword>
<comment type="caution">
    <text evidence="3">The sequence shown here is derived from an EMBL/GenBank/DDBJ whole genome shotgun (WGS) entry which is preliminary data.</text>
</comment>
<reference evidence="3 4" key="1">
    <citation type="submission" date="2024-03" db="EMBL/GenBank/DDBJ databases">
        <title>Whole genomes of four grape xylem sap localized bacterial endophytes.</title>
        <authorList>
            <person name="Kumar G."/>
            <person name="Savka M.A."/>
        </authorList>
    </citation>
    <scope>NUCLEOTIDE SEQUENCE [LARGE SCALE GENOMIC DNA]</scope>
    <source>
        <strain evidence="3 4">RIT_GXS8</strain>
    </source>
</reference>
<evidence type="ECO:0000313" key="4">
    <source>
        <dbReference type="Proteomes" id="UP001370299"/>
    </source>
</evidence>
<feature type="domain" description="Nudix hydrolase" evidence="2">
    <location>
        <begin position="2"/>
        <end position="139"/>
    </location>
</feature>